<protein>
    <submittedName>
        <fullName evidence="1">Uncharacterized protein</fullName>
    </submittedName>
</protein>
<evidence type="ECO:0000313" key="2">
    <source>
        <dbReference type="Proteomes" id="UP000245768"/>
    </source>
</evidence>
<sequence length="78" mass="8699">LTLRCEYSISLQPRAVFRPSRPRLCPSFATIPASILRSSFVAATTFYLFNDGSLTAPTKQAQAKRPASHEVHHQCVPR</sequence>
<name>A0A316YIY4_9BASI</name>
<proteinExistence type="predicted"/>
<dbReference type="RefSeq" id="XP_025376224.1">
    <property type="nucleotide sequence ID" value="XM_025525113.1"/>
</dbReference>
<reference evidence="1" key="1">
    <citation type="journal article" date="2018" name="Mol. Biol. Evol.">
        <title>Broad Genomic Sampling Reveals a Smut Pathogenic Ancestry of the Fungal Clade Ustilaginomycotina.</title>
        <authorList>
            <person name="Kijpornyongpan T."/>
            <person name="Mondo S.J."/>
            <person name="Barry K."/>
            <person name="Sandor L."/>
            <person name="Lee J."/>
            <person name="Lipzen A."/>
            <person name="Pangilinan J."/>
            <person name="LaButti K."/>
            <person name="Hainaut M."/>
            <person name="Henrissat B."/>
            <person name="Grigoriev I.V."/>
            <person name="Spatafora J.W."/>
            <person name="Aime M.C."/>
        </authorList>
    </citation>
    <scope>NUCLEOTIDE SEQUENCE [LARGE SCALE GENOMIC DNA]</scope>
    <source>
        <strain evidence="1">MCA 4198</strain>
    </source>
</reference>
<feature type="non-terminal residue" evidence="1">
    <location>
        <position position="1"/>
    </location>
</feature>
<accession>A0A316YIY4</accession>
<gene>
    <name evidence="1" type="ORF">FA10DRAFT_302410</name>
</gene>
<evidence type="ECO:0000313" key="1">
    <source>
        <dbReference type="EMBL" id="PWN89026.1"/>
    </source>
</evidence>
<dbReference type="EMBL" id="KZ819637">
    <property type="protein sequence ID" value="PWN89026.1"/>
    <property type="molecule type" value="Genomic_DNA"/>
</dbReference>
<dbReference type="GeneID" id="37047029"/>
<dbReference type="AlphaFoldDB" id="A0A316YIY4"/>
<keyword evidence="2" id="KW-1185">Reference proteome</keyword>
<organism evidence="1 2">
    <name type="scientific">Acaromyces ingoldii</name>
    <dbReference type="NCBI Taxonomy" id="215250"/>
    <lineage>
        <taxon>Eukaryota</taxon>
        <taxon>Fungi</taxon>
        <taxon>Dikarya</taxon>
        <taxon>Basidiomycota</taxon>
        <taxon>Ustilaginomycotina</taxon>
        <taxon>Exobasidiomycetes</taxon>
        <taxon>Exobasidiales</taxon>
        <taxon>Cryptobasidiaceae</taxon>
        <taxon>Acaromyces</taxon>
    </lineage>
</organism>
<dbReference type="InParanoid" id="A0A316YIY4"/>
<dbReference type="Proteomes" id="UP000245768">
    <property type="component" value="Unassembled WGS sequence"/>
</dbReference>